<dbReference type="PANTHER" id="PTHR45947:SF3">
    <property type="entry name" value="SULFOQUINOVOSYL TRANSFERASE SQD2"/>
    <property type="match status" value="1"/>
</dbReference>
<organism evidence="3 4">
    <name type="scientific">Rossellomorea aquimaris</name>
    <dbReference type="NCBI Taxonomy" id="189382"/>
    <lineage>
        <taxon>Bacteria</taxon>
        <taxon>Bacillati</taxon>
        <taxon>Bacillota</taxon>
        <taxon>Bacilli</taxon>
        <taxon>Bacillales</taxon>
        <taxon>Bacillaceae</taxon>
        <taxon>Rossellomorea</taxon>
    </lineage>
</organism>
<dbReference type="AlphaFoldDB" id="A0A1J6WV90"/>
<feature type="domain" description="Glycosyl transferase family 1" evidence="1">
    <location>
        <begin position="220"/>
        <end position="372"/>
    </location>
</feature>
<name>A0A1J6WV90_9BACI</name>
<dbReference type="Pfam" id="PF00534">
    <property type="entry name" value="Glycos_transf_1"/>
    <property type="match status" value="1"/>
</dbReference>
<evidence type="ECO:0000259" key="2">
    <source>
        <dbReference type="Pfam" id="PF13439"/>
    </source>
</evidence>
<evidence type="ECO:0000313" key="4">
    <source>
        <dbReference type="Proteomes" id="UP000182062"/>
    </source>
</evidence>
<gene>
    <name evidence="3" type="ORF">BHE18_05765</name>
</gene>
<accession>A0A1J6WV90</accession>
<dbReference type="SUPFAM" id="SSF53756">
    <property type="entry name" value="UDP-Glycosyltransferase/glycogen phosphorylase"/>
    <property type="match status" value="1"/>
</dbReference>
<dbReference type="InterPro" id="IPR001296">
    <property type="entry name" value="Glyco_trans_1"/>
</dbReference>
<dbReference type="Pfam" id="PF13439">
    <property type="entry name" value="Glyco_transf_4"/>
    <property type="match status" value="1"/>
</dbReference>
<dbReference type="Gene3D" id="3.40.50.2000">
    <property type="entry name" value="Glycogen Phosphorylase B"/>
    <property type="match status" value="2"/>
</dbReference>
<sequence>MKILLATVFPLPGGGIWTFVSNLKQSLNAYGHHVDILCCTKHNSQVELLGTDKVIDFKHDRKSISGHLLRNCPGLEKNAGVYHAEMNRYLFEQAITKLDLEYYDIIHAQDVIAATALSRVKPPHTPLVTSVHGYLSGAIFHQMKSTNARLDDNQIWNTFLVNYYKKIEQIGYVASDYIHTSSMWMRKIIENDFRINPSKIVTFNYGVDIAGFGPIREKSMRTNKRIILSVSRLVYLKGLEHLIHALSLLEKDDDSWECWIFGEGEMENHLKNMVRNFGLEEKVLFWGTTKNLKNILQRAEMLVLPSLQENQPFAVIEAQLLGVPVIVSNAGGLPEMVENGKGGFVVDKGNSHALYNKINLLLNDKSLRDQMSHLSLNHARNKWNLNKTRKNTLELYTSSLMKKKGSK</sequence>
<dbReference type="OrthoDB" id="9815550at2"/>
<dbReference type="InterPro" id="IPR028098">
    <property type="entry name" value="Glyco_trans_4-like_N"/>
</dbReference>
<dbReference type="CDD" id="cd03801">
    <property type="entry name" value="GT4_PimA-like"/>
    <property type="match status" value="1"/>
</dbReference>
<dbReference type="PANTHER" id="PTHR45947">
    <property type="entry name" value="SULFOQUINOVOSYL TRANSFERASE SQD2"/>
    <property type="match status" value="1"/>
</dbReference>
<feature type="domain" description="Glycosyltransferase subfamily 4-like N-terminal" evidence="2">
    <location>
        <begin position="14"/>
        <end position="209"/>
    </location>
</feature>
<dbReference type="InterPro" id="IPR050194">
    <property type="entry name" value="Glycosyltransferase_grp1"/>
</dbReference>
<protein>
    <submittedName>
        <fullName evidence="3">Uncharacterized protein</fullName>
    </submittedName>
</protein>
<proteinExistence type="predicted"/>
<dbReference type="EMBL" id="MINN01000074">
    <property type="protein sequence ID" value="OIU72139.1"/>
    <property type="molecule type" value="Genomic_DNA"/>
</dbReference>
<evidence type="ECO:0000259" key="1">
    <source>
        <dbReference type="Pfam" id="PF00534"/>
    </source>
</evidence>
<dbReference type="GO" id="GO:0016757">
    <property type="term" value="F:glycosyltransferase activity"/>
    <property type="evidence" value="ECO:0007669"/>
    <property type="project" value="InterPro"/>
</dbReference>
<dbReference type="RefSeq" id="WP_071617805.1">
    <property type="nucleotide sequence ID" value="NZ_MINN01000074.1"/>
</dbReference>
<reference evidence="3 4" key="1">
    <citation type="submission" date="2016-09" db="EMBL/GenBank/DDBJ databases">
        <title>Bacillus aquimaris SAMM genome sequence reveals colonization and biosurfactant production capacities.</title>
        <authorList>
            <person name="Waghmode S.R."/>
            <person name="Suryavanshi M.V."/>
        </authorList>
    </citation>
    <scope>NUCLEOTIDE SEQUENCE [LARGE SCALE GENOMIC DNA]</scope>
    <source>
        <strain evidence="3 4">SAMM</strain>
    </source>
</reference>
<dbReference type="Proteomes" id="UP000182062">
    <property type="component" value="Unassembled WGS sequence"/>
</dbReference>
<keyword evidence="4" id="KW-1185">Reference proteome</keyword>
<evidence type="ECO:0000313" key="3">
    <source>
        <dbReference type="EMBL" id="OIU72139.1"/>
    </source>
</evidence>
<comment type="caution">
    <text evidence="3">The sequence shown here is derived from an EMBL/GenBank/DDBJ whole genome shotgun (WGS) entry which is preliminary data.</text>
</comment>